<accession>A0A4D7QT76</accession>
<name>A0A4D7QT76_9HYPH</name>
<keyword evidence="2" id="KW-1185">Reference proteome</keyword>
<sequence length="122" mass="12724">MNYSGDPALTAVALLKQSIGSPDPREALSAINRAAMTIPVTHGGILAKLETFRDILETRLHLPGAAPAARALLAIEENAGSATPEMREALSLSLPALIKADPHEVAALAVSVSIALERLARL</sequence>
<dbReference type="KEGG" id="paqt:E8L99_16500"/>
<dbReference type="RefSeq" id="WP_137100571.1">
    <property type="nucleotide sequence ID" value="NZ_CP039865.1"/>
</dbReference>
<reference evidence="1 2" key="1">
    <citation type="submission" date="2019-04" db="EMBL/GenBank/DDBJ databases">
        <title>Phreatobacter aquaticus sp. nov.</title>
        <authorList>
            <person name="Choi A."/>
            <person name="Baek K."/>
        </authorList>
    </citation>
    <scope>NUCLEOTIDE SEQUENCE [LARGE SCALE GENOMIC DNA]</scope>
    <source>
        <strain evidence="1 2">NMCR1094</strain>
    </source>
</reference>
<evidence type="ECO:0000313" key="1">
    <source>
        <dbReference type="EMBL" id="QCK87242.1"/>
    </source>
</evidence>
<dbReference type="AlphaFoldDB" id="A0A4D7QT76"/>
<evidence type="ECO:0000313" key="2">
    <source>
        <dbReference type="Proteomes" id="UP000298588"/>
    </source>
</evidence>
<protein>
    <submittedName>
        <fullName evidence="1">Uncharacterized protein</fullName>
    </submittedName>
</protein>
<proteinExistence type="predicted"/>
<gene>
    <name evidence="1" type="ORF">E8L99_16500</name>
</gene>
<dbReference type="Proteomes" id="UP000298588">
    <property type="component" value="Chromosome"/>
</dbReference>
<organism evidence="1 2">
    <name type="scientific">Phreatobacter aquaticus</name>
    <dbReference type="NCBI Taxonomy" id="2570229"/>
    <lineage>
        <taxon>Bacteria</taxon>
        <taxon>Pseudomonadati</taxon>
        <taxon>Pseudomonadota</taxon>
        <taxon>Alphaproteobacteria</taxon>
        <taxon>Hyphomicrobiales</taxon>
        <taxon>Phreatobacteraceae</taxon>
        <taxon>Phreatobacter</taxon>
    </lineage>
</organism>
<dbReference type="EMBL" id="CP039865">
    <property type="protein sequence ID" value="QCK87242.1"/>
    <property type="molecule type" value="Genomic_DNA"/>
</dbReference>